<evidence type="ECO:0000313" key="7">
    <source>
        <dbReference type="EMBL" id="MBW0564613.1"/>
    </source>
</evidence>
<keyword evidence="8" id="KW-1185">Reference proteome</keyword>
<comment type="caution">
    <text evidence="7">The sequence shown here is derived from an EMBL/GenBank/DDBJ whole genome shotgun (WGS) entry which is preliminary data.</text>
</comment>
<evidence type="ECO:0000313" key="8">
    <source>
        <dbReference type="Proteomes" id="UP000765509"/>
    </source>
</evidence>
<keyword evidence="4" id="KW-0862">Zinc</keyword>
<dbReference type="OrthoDB" id="1937594at2759"/>
<organism evidence="7 8">
    <name type="scientific">Austropuccinia psidii MF-1</name>
    <dbReference type="NCBI Taxonomy" id="1389203"/>
    <lineage>
        <taxon>Eukaryota</taxon>
        <taxon>Fungi</taxon>
        <taxon>Dikarya</taxon>
        <taxon>Basidiomycota</taxon>
        <taxon>Pucciniomycotina</taxon>
        <taxon>Pucciniomycetes</taxon>
        <taxon>Pucciniales</taxon>
        <taxon>Sphaerophragmiaceae</taxon>
        <taxon>Austropuccinia</taxon>
    </lineage>
</organism>
<evidence type="ECO:0000256" key="2">
    <source>
        <dbReference type="ARBA" id="ARBA00022723"/>
    </source>
</evidence>
<evidence type="ECO:0000256" key="3">
    <source>
        <dbReference type="ARBA" id="ARBA00022771"/>
    </source>
</evidence>
<dbReference type="PANTHER" id="PTHR46481:SF10">
    <property type="entry name" value="ZINC FINGER BED DOMAIN-CONTAINING PROTEIN 39"/>
    <property type="match status" value="1"/>
</dbReference>
<dbReference type="InterPro" id="IPR008906">
    <property type="entry name" value="HATC_C_dom"/>
</dbReference>
<dbReference type="SUPFAM" id="SSF53098">
    <property type="entry name" value="Ribonuclease H-like"/>
    <property type="match status" value="1"/>
</dbReference>
<keyword evidence="5" id="KW-0539">Nucleus</keyword>
<dbReference type="GO" id="GO:0008270">
    <property type="term" value="F:zinc ion binding"/>
    <property type="evidence" value="ECO:0007669"/>
    <property type="project" value="UniProtKB-KW"/>
</dbReference>
<dbReference type="PANTHER" id="PTHR46481">
    <property type="entry name" value="ZINC FINGER BED DOMAIN-CONTAINING PROTEIN 4"/>
    <property type="match status" value="1"/>
</dbReference>
<name>A0A9Q3JM14_9BASI</name>
<evidence type="ECO:0000256" key="1">
    <source>
        <dbReference type="ARBA" id="ARBA00004123"/>
    </source>
</evidence>
<dbReference type="EMBL" id="AVOT02076075">
    <property type="protein sequence ID" value="MBW0564613.1"/>
    <property type="molecule type" value="Genomic_DNA"/>
</dbReference>
<feature type="domain" description="HAT C-terminal dimerisation" evidence="6">
    <location>
        <begin position="46"/>
        <end position="125"/>
    </location>
</feature>
<evidence type="ECO:0000256" key="5">
    <source>
        <dbReference type="ARBA" id="ARBA00023242"/>
    </source>
</evidence>
<proteinExistence type="predicted"/>
<evidence type="ECO:0000256" key="4">
    <source>
        <dbReference type="ARBA" id="ARBA00022833"/>
    </source>
</evidence>
<dbReference type="InterPro" id="IPR052035">
    <property type="entry name" value="ZnF_BED_domain_contain"/>
</dbReference>
<dbReference type="GO" id="GO:0005634">
    <property type="term" value="C:nucleus"/>
    <property type="evidence" value="ECO:0007669"/>
    <property type="project" value="UniProtKB-SubCell"/>
</dbReference>
<protein>
    <recommendedName>
        <fullName evidence="6">HAT C-terminal dimerisation domain-containing protein</fullName>
    </recommendedName>
</protein>
<reference evidence="7" key="1">
    <citation type="submission" date="2021-03" db="EMBL/GenBank/DDBJ databases">
        <title>Draft genome sequence of rust myrtle Austropuccinia psidii MF-1, a brazilian biotype.</title>
        <authorList>
            <person name="Quecine M.C."/>
            <person name="Pachon D.M.R."/>
            <person name="Bonatelli M.L."/>
            <person name="Correr F.H."/>
            <person name="Franceschini L.M."/>
            <person name="Leite T.F."/>
            <person name="Margarido G.R.A."/>
            <person name="Almeida C.A."/>
            <person name="Ferrarezi J.A."/>
            <person name="Labate C.A."/>
        </authorList>
    </citation>
    <scope>NUCLEOTIDE SEQUENCE</scope>
    <source>
        <strain evidence="7">MF-1</strain>
    </source>
</reference>
<dbReference type="InterPro" id="IPR012337">
    <property type="entry name" value="RNaseH-like_sf"/>
</dbReference>
<accession>A0A9Q3JM14</accession>
<dbReference type="AlphaFoldDB" id="A0A9Q3JM14"/>
<keyword evidence="2" id="KW-0479">Metal-binding</keyword>
<sequence>MFEQEARNHFKCENNCLDNQIIEKYTALFDELYPSCFQETCTLETELKRFLAEPPEPKDTDILLLWKSQGDIFPTLFLMAQKFLAIQAASTPSKHVFSGGRKILTYQRSSLSPNHVEQLAFVKDWERQIGPLFYHE</sequence>
<keyword evidence="3" id="KW-0863">Zinc-finger</keyword>
<gene>
    <name evidence="7" type="ORF">O181_104328</name>
</gene>
<comment type="subcellular location">
    <subcellularLocation>
        <location evidence="1">Nucleus</location>
    </subcellularLocation>
</comment>
<dbReference type="GO" id="GO:0046983">
    <property type="term" value="F:protein dimerization activity"/>
    <property type="evidence" value="ECO:0007669"/>
    <property type="project" value="InterPro"/>
</dbReference>
<evidence type="ECO:0000259" key="6">
    <source>
        <dbReference type="Pfam" id="PF05699"/>
    </source>
</evidence>
<dbReference type="Proteomes" id="UP000765509">
    <property type="component" value="Unassembled WGS sequence"/>
</dbReference>
<dbReference type="Pfam" id="PF05699">
    <property type="entry name" value="Dimer_Tnp_hAT"/>
    <property type="match status" value="1"/>
</dbReference>